<dbReference type="EMBL" id="ABEU02000011">
    <property type="status" value="NOT_ANNOTATED_CDS"/>
    <property type="molecule type" value="Genomic_DNA"/>
</dbReference>
<dbReference type="Pfam" id="PF00010">
    <property type="entry name" value="HLH"/>
    <property type="match status" value="1"/>
</dbReference>
<dbReference type="PANTHER" id="PTHR45959">
    <property type="entry name" value="BHLH TRANSCRIPTION FACTOR"/>
    <property type="match status" value="1"/>
</dbReference>
<dbReference type="AlphaFoldDB" id="A0A7I4F132"/>
<keyword evidence="1" id="KW-0805">Transcription regulation</keyword>
<name>A0A7I4F132_PHYPA</name>
<organism evidence="4 5">
    <name type="scientific">Physcomitrium patens</name>
    <name type="common">Spreading-leaved earth moss</name>
    <name type="synonym">Physcomitrella patens</name>
    <dbReference type="NCBI Taxonomy" id="3218"/>
    <lineage>
        <taxon>Eukaryota</taxon>
        <taxon>Viridiplantae</taxon>
        <taxon>Streptophyta</taxon>
        <taxon>Embryophyta</taxon>
        <taxon>Bryophyta</taxon>
        <taxon>Bryophytina</taxon>
        <taxon>Bryopsida</taxon>
        <taxon>Funariidae</taxon>
        <taxon>Funariales</taxon>
        <taxon>Funariaceae</taxon>
        <taxon>Physcomitrium</taxon>
    </lineage>
</organism>
<dbReference type="Gramene" id="Pp3c11_7140V3.3">
    <property type="protein sequence ID" value="Pp3c11_7140V3.3"/>
    <property type="gene ID" value="Pp3c11_7140"/>
</dbReference>
<dbReference type="SUPFAM" id="SSF47459">
    <property type="entry name" value="HLH, helix-loop-helix DNA-binding domain"/>
    <property type="match status" value="1"/>
</dbReference>
<evidence type="ECO:0000259" key="3">
    <source>
        <dbReference type="PROSITE" id="PS50888"/>
    </source>
</evidence>
<reference evidence="4" key="3">
    <citation type="submission" date="2020-12" db="UniProtKB">
        <authorList>
            <consortium name="EnsemblPlants"/>
        </authorList>
    </citation>
    <scope>IDENTIFICATION</scope>
</reference>
<proteinExistence type="predicted"/>
<dbReference type="EnsemblPlants" id="Pp3c11_7140V3.3">
    <property type="protein sequence ID" value="Pp3c11_7140V3.3"/>
    <property type="gene ID" value="Pp3c11_7140"/>
</dbReference>
<protein>
    <recommendedName>
        <fullName evidence="3">BHLH domain-containing protein</fullName>
    </recommendedName>
</protein>
<gene>
    <name evidence="4" type="primary">LOC112289044</name>
</gene>
<dbReference type="InterPro" id="IPR036638">
    <property type="entry name" value="HLH_DNA-bd_sf"/>
</dbReference>
<accession>A0A7I4F132</accession>
<keyword evidence="2" id="KW-0804">Transcription</keyword>
<evidence type="ECO:0000256" key="2">
    <source>
        <dbReference type="ARBA" id="ARBA00023163"/>
    </source>
</evidence>
<dbReference type="InterPro" id="IPR052610">
    <property type="entry name" value="bHLH_transcription_regulator"/>
</dbReference>
<dbReference type="Gene3D" id="4.10.280.10">
    <property type="entry name" value="Helix-loop-helix DNA-binding domain"/>
    <property type="match status" value="1"/>
</dbReference>
<keyword evidence="5" id="KW-1185">Reference proteome</keyword>
<dbReference type="InterPro" id="IPR045239">
    <property type="entry name" value="bHLH95_bHLH"/>
</dbReference>
<dbReference type="InterPro" id="IPR011598">
    <property type="entry name" value="bHLH_dom"/>
</dbReference>
<evidence type="ECO:0000313" key="4">
    <source>
        <dbReference type="EnsemblPlants" id="Pp3c11_7140V3.3"/>
    </source>
</evidence>
<dbReference type="PROSITE" id="PS50888">
    <property type="entry name" value="BHLH"/>
    <property type="match status" value="1"/>
</dbReference>
<dbReference type="GO" id="GO:0046983">
    <property type="term" value="F:protein dimerization activity"/>
    <property type="evidence" value="ECO:0007669"/>
    <property type="project" value="InterPro"/>
</dbReference>
<dbReference type="InParanoid" id="A0A7I4F132"/>
<dbReference type="Proteomes" id="UP000006727">
    <property type="component" value="Chromosome 11"/>
</dbReference>
<feature type="domain" description="BHLH" evidence="3">
    <location>
        <begin position="195"/>
        <end position="244"/>
    </location>
</feature>
<dbReference type="PANTHER" id="PTHR45959:SF55">
    <property type="entry name" value="BHLH DOMAIN-CONTAINING PROTEIN"/>
    <property type="match status" value="1"/>
</dbReference>
<dbReference type="SMART" id="SM00353">
    <property type="entry name" value="HLH"/>
    <property type="match status" value="1"/>
</dbReference>
<sequence length="406" mass="45435">MLTLGEARNMGLSTSGFQPGRIPNFYGRESYGMVGGNVGLQHSLSDLMPNTSLQEEVVEHQCAVLQDADILGLMNGRGYGTCMTSMGFWQPSTGIDRGLGLLEDVLPQVIDQENHYNAPVSTDSSLPYGSIPRVGLGETHVGISSVPLQHQVAREQWVEGTPTARQPVERDVGLSPVNLKPCKIIEKQVKSKRPSEQVDHILRERQRRDDMTSKFAILESLLPIGLKRDRSTIVDDSIVHVKNLHHRIQILQQRRLQLQQAVAVKSVGKIANGCRRVALKVLQPYPVSPSKLQERPVATPRSTLPQEELSKIHSLLRNCLEKIEVHADLPHQVVIELVCRHQPRLQSNILQYLEHMNLDITHCCITKVAHRLVCVITAKVQFKHRNIFNSFSGFNSAVRARCVSTR</sequence>
<reference evidence="4 5" key="1">
    <citation type="journal article" date="2008" name="Science">
        <title>The Physcomitrella genome reveals evolutionary insights into the conquest of land by plants.</title>
        <authorList>
            <person name="Rensing S."/>
            <person name="Lang D."/>
            <person name="Zimmer A."/>
            <person name="Terry A."/>
            <person name="Salamov A."/>
            <person name="Shapiro H."/>
            <person name="Nishiyama T."/>
            <person name="Perroud P.-F."/>
            <person name="Lindquist E."/>
            <person name="Kamisugi Y."/>
            <person name="Tanahashi T."/>
            <person name="Sakakibara K."/>
            <person name="Fujita T."/>
            <person name="Oishi K."/>
            <person name="Shin-I T."/>
            <person name="Kuroki Y."/>
            <person name="Toyoda A."/>
            <person name="Suzuki Y."/>
            <person name="Hashimoto A."/>
            <person name="Yamaguchi K."/>
            <person name="Sugano A."/>
            <person name="Kohara Y."/>
            <person name="Fujiyama A."/>
            <person name="Anterola A."/>
            <person name="Aoki S."/>
            <person name="Ashton N."/>
            <person name="Barbazuk W.B."/>
            <person name="Barker E."/>
            <person name="Bennetzen J."/>
            <person name="Bezanilla M."/>
            <person name="Blankenship R."/>
            <person name="Cho S.H."/>
            <person name="Dutcher S."/>
            <person name="Estelle M."/>
            <person name="Fawcett J.A."/>
            <person name="Gundlach H."/>
            <person name="Hanada K."/>
            <person name="Heyl A."/>
            <person name="Hicks K.A."/>
            <person name="Hugh J."/>
            <person name="Lohr M."/>
            <person name="Mayer K."/>
            <person name="Melkozernov A."/>
            <person name="Murata T."/>
            <person name="Nelson D."/>
            <person name="Pils B."/>
            <person name="Prigge M."/>
            <person name="Reiss B."/>
            <person name="Renner T."/>
            <person name="Rombauts S."/>
            <person name="Rushton P."/>
            <person name="Sanderfoot A."/>
            <person name="Schween G."/>
            <person name="Shiu S.-H."/>
            <person name="Stueber K."/>
            <person name="Theodoulou F.L."/>
            <person name="Tu H."/>
            <person name="Van de Peer Y."/>
            <person name="Verrier P.J."/>
            <person name="Waters E."/>
            <person name="Wood A."/>
            <person name="Yang L."/>
            <person name="Cove D."/>
            <person name="Cuming A."/>
            <person name="Hasebe M."/>
            <person name="Lucas S."/>
            <person name="Mishler D.B."/>
            <person name="Reski R."/>
            <person name="Grigoriev I."/>
            <person name="Quatrano R.S."/>
            <person name="Boore J.L."/>
        </authorList>
    </citation>
    <scope>NUCLEOTIDE SEQUENCE [LARGE SCALE GENOMIC DNA]</scope>
    <source>
        <strain evidence="4 5">cv. Gransden 2004</strain>
    </source>
</reference>
<reference evidence="4 5" key="2">
    <citation type="journal article" date="2018" name="Plant J.">
        <title>The Physcomitrella patens chromosome-scale assembly reveals moss genome structure and evolution.</title>
        <authorList>
            <person name="Lang D."/>
            <person name="Ullrich K.K."/>
            <person name="Murat F."/>
            <person name="Fuchs J."/>
            <person name="Jenkins J."/>
            <person name="Haas F.B."/>
            <person name="Piednoel M."/>
            <person name="Gundlach H."/>
            <person name="Van Bel M."/>
            <person name="Meyberg R."/>
            <person name="Vives C."/>
            <person name="Morata J."/>
            <person name="Symeonidi A."/>
            <person name="Hiss M."/>
            <person name="Muchero W."/>
            <person name="Kamisugi Y."/>
            <person name="Saleh O."/>
            <person name="Blanc G."/>
            <person name="Decker E.L."/>
            <person name="van Gessel N."/>
            <person name="Grimwood J."/>
            <person name="Hayes R.D."/>
            <person name="Graham S.W."/>
            <person name="Gunter L.E."/>
            <person name="McDaniel S.F."/>
            <person name="Hoernstein S.N.W."/>
            <person name="Larsson A."/>
            <person name="Li F.W."/>
            <person name="Perroud P.F."/>
            <person name="Phillips J."/>
            <person name="Ranjan P."/>
            <person name="Rokshar D.S."/>
            <person name="Rothfels C.J."/>
            <person name="Schneider L."/>
            <person name="Shu S."/>
            <person name="Stevenson D.W."/>
            <person name="Thummler F."/>
            <person name="Tillich M."/>
            <person name="Villarreal Aguilar J.C."/>
            <person name="Widiez T."/>
            <person name="Wong G.K."/>
            <person name="Wymore A."/>
            <person name="Zhang Y."/>
            <person name="Zimmer A.D."/>
            <person name="Quatrano R.S."/>
            <person name="Mayer K.F.X."/>
            <person name="Goodstein D."/>
            <person name="Casacuberta J.M."/>
            <person name="Vandepoele K."/>
            <person name="Reski R."/>
            <person name="Cuming A.C."/>
            <person name="Tuskan G.A."/>
            <person name="Maumus F."/>
            <person name="Salse J."/>
            <person name="Schmutz J."/>
            <person name="Rensing S.A."/>
        </authorList>
    </citation>
    <scope>NUCLEOTIDE SEQUENCE [LARGE SCALE GENOMIC DNA]</scope>
    <source>
        <strain evidence="4 5">cv. Gransden 2004</strain>
    </source>
</reference>
<dbReference type="CDD" id="cd11393">
    <property type="entry name" value="bHLH_AtbHLH_like"/>
    <property type="match status" value="1"/>
</dbReference>
<evidence type="ECO:0000313" key="5">
    <source>
        <dbReference type="Proteomes" id="UP000006727"/>
    </source>
</evidence>
<evidence type="ECO:0000256" key="1">
    <source>
        <dbReference type="ARBA" id="ARBA00023015"/>
    </source>
</evidence>